<protein>
    <recommendedName>
        <fullName evidence="5">Chitin-binding type-1 domain-containing protein</fullName>
    </recommendedName>
</protein>
<feature type="chain" id="PRO_5040253009" description="Chitin-binding type-1 domain-containing protein" evidence="4">
    <location>
        <begin position="23"/>
        <end position="169"/>
    </location>
</feature>
<dbReference type="SMART" id="SM00270">
    <property type="entry name" value="ChtBD1"/>
    <property type="match status" value="1"/>
</dbReference>
<feature type="compositionally biased region" description="Polar residues" evidence="3">
    <location>
        <begin position="131"/>
        <end position="140"/>
    </location>
</feature>
<keyword evidence="4" id="KW-0732">Signal</keyword>
<dbReference type="SUPFAM" id="SSF57016">
    <property type="entry name" value="Plant lectins/antimicrobial peptides"/>
    <property type="match status" value="1"/>
</dbReference>
<accession>A0A9P6IK54</accession>
<name>A0A9P6IK54_9FUNG</name>
<dbReference type="InterPro" id="IPR001002">
    <property type="entry name" value="Chitin-bd_1"/>
</dbReference>
<evidence type="ECO:0000313" key="6">
    <source>
        <dbReference type="EMBL" id="KAF9925324.1"/>
    </source>
</evidence>
<feature type="region of interest" description="Disordered" evidence="3">
    <location>
        <begin position="73"/>
        <end position="95"/>
    </location>
</feature>
<organism evidence="6 7">
    <name type="scientific">Modicella reniformis</name>
    <dbReference type="NCBI Taxonomy" id="1440133"/>
    <lineage>
        <taxon>Eukaryota</taxon>
        <taxon>Fungi</taxon>
        <taxon>Fungi incertae sedis</taxon>
        <taxon>Mucoromycota</taxon>
        <taxon>Mortierellomycotina</taxon>
        <taxon>Mortierellomycetes</taxon>
        <taxon>Mortierellales</taxon>
        <taxon>Mortierellaceae</taxon>
        <taxon>Modicella</taxon>
    </lineage>
</organism>
<evidence type="ECO:0000259" key="5">
    <source>
        <dbReference type="PROSITE" id="PS50941"/>
    </source>
</evidence>
<dbReference type="PROSITE" id="PS50941">
    <property type="entry name" value="CHIT_BIND_I_2"/>
    <property type="match status" value="1"/>
</dbReference>
<feature type="compositionally biased region" description="Low complexity" evidence="3">
    <location>
        <begin position="80"/>
        <end position="95"/>
    </location>
</feature>
<dbReference type="OrthoDB" id="1193027at2759"/>
<evidence type="ECO:0000256" key="2">
    <source>
        <dbReference type="PROSITE-ProRule" id="PRU00261"/>
    </source>
</evidence>
<dbReference type="InterPro" id="IPR036861">
    <property type="entry name" value="Endochitinase-like_sf"/>
</dbReference>
<keyword evidence="7" id="KW-1185">Reference proteome</keyword>
<keyword evidence="1 2" id="KW-0147">Chitin-binding</keyword>
<dbReference type="PROSITE" id="PS00026">
    <property type="entry name" value="CHIT_BIND_I_1"/>
    <property type="match status" value="1"/>
</dbReference>
<comment type="caution">
    <text evidence="6">The sequence shown here is derived from an EMBL/GenBank/DDBJ whole genome shotgun (WGS) entry which is preliminary data.</text>
</comment>
<feature type="region of interest" description="Disordered" evidence="3">
    <location>
        <begin position="120"/>
        <end position="152"/>
    </location>
</feature>
<evidence type="ECO:0000256" key="4">
    <source>
        <dbReference type="SAM" id="SignalP"/>
    </source>
</evidence>
<feature type="disulfide bond" evidence="2">
    <location>
        <begin position="25"/>
        <end position="40"/>
    </location>
</feature>
<dbReference type="Pfam" id="PF00187">
    <property type="entry name" value="Chitin_bind_1"/>
    <property type="match status" value="1"/>
</dbReference>
<feature type="disulfide bond" evidence="2">
    <location>
        <begin position="34"/>
        <end position="46"/>
    </location>
</feature>
<dbReference type="Proteomes" id="UP000749646">
    <property type="component" value="Unassembled WGS sequence"/>
</dbReference>
<sequence length="169" mass="17234">MLKKTFVAFAVCSLGLLSLVNAQACGFQNNNQICPAPNCCSSNGFCGNAIEYCGTGCQVGFGAPCHIENPNPSASTTGVSQTPSGTTPLPTSTTNVATTTTEASTITTTTTFAMTSVTSTTTTTTTTTSSRGTMQLQPTGKPSGAARSQDKSVESRLALMVVLVGLIMV</sequence>
<dbReference type="AlphaFoldDB" id="A0A9P6IK54"/>
<gene>
    <name evidence="6" type="ORF">BGZ65_007806</name>
</gene>
<dbReference type="EMBL" id="JAAAHW010010496">
    <property type="protein sequence ID" value="KAF9925324.1"/>
    <property type="molecule type" value="Genomic_DNA"/>
</dbReference>
<proteinExistence type="predicted"/>
<comment type="caution">
    <text evidence="2">Lacks conserved residue(s) required for the propagation of feature annotation.</text>
</comment>
<dbReference type="InterPro" id="IPR018371">
    <property type="entry name" value="Chitin-binding_1_CS"/>
</dbReference>
<keyword evidence="2" id="KW-1015">Disulfide bond</keyword>
<reference evidence="6" key="1">
    <citation type="journal article" date="2020" name="Fungal Divers.">
        <title>Resolving the Mortierellaceae phylogeny through synthesis of multi-gene phylogenetics and phylogenomics.</title>
        <authorList>
            <person name="Vandepol N."/>
            <person name="Liber J."/>
            <person name="Desiro A."/>
            <person name="Na H."/>
            <person name="Kennedy M."/>
            <person name="Barry K."/>
            <person name="Grigoriev I.V."/>
            <person name="Miller A.N."/>
            <person name="O'Donnell K."/>
            <person name="Stajich J.E."/>
            <person name="Bonito G."/>
        </authorList>
    </citation>
    <scope>NUCLEOTIDE SEQUENCE</scope>
    <source>
        <strain evidence="6">MES-2147</strain>
    </source>
</reference>
<evidence type="ECO:0000313" key="7">
    <source>
        <dbReference type="Proteomes" id="UP000749646"/>
    </source>
</evidence>
<feature type="compositionally biased region" description="Low complexity" evidence="3">
    <location>
        <begin position="120"/>
        <end position="130"/>
    </location>
</feature>
<feature type="disulfide bond" evidence="2">
    <location>
        <begin position="39"/>
        <end position="53"/>
    </location>
</feature>
<evidence type="ECO:0000256" key="1">
    <source>
        <dbReference type="ARBA" id="ARBA00022669"/>
    </source>
</evidence>
<evidence type="ECO:0000256" key="3">
    <source>
        <dbReference type="SAM" id="MobiDB-lite"/>
    </source>
</evidence>
<dbReference type="CDD" id="cd00035">
    <property type="entry name" value="ChtBD1"/>
    <property type="match status" value="1"/>
</dbReference>
<feature type="domain" description="Chitin-binding type-1" evidence="5">
    <location>
        <begin position="22"/>
        <end position="67"/>
    </location>
</feature>
<feature type="signal peptide" evidence="4">
    <location>
        <begin position="1"/>
        <end position="22"/>
    </location>
</feature>
<dbReference type="Gene3D" id="3.30.60.10">
    <property type="entry name" value="Endochitinase-like"/>
    <property type="match status" value="1"/>
</dbReference>
<dbReference type="GO" id="GO:0008061">
    <property type="term" value="F:chitin binding"/>
    <property type="evidence" value="ECO:0007669"/>
    <property type="project" value="UniProtKB-UniRule"/>
</dbReference>